<evidence type="ECO:0000256" key="7">
    <source>
        <dbReference type="ARBA" id="ARBA00038093"/>
    </source>
</evidence>
<feature type="binding site" evidence="8">
    <location>
        <position position="6"/>
    </location>
    <ligand>
        <name>Mg(2+)</name>
        <dbReference type="ChEBI" id="CHEBI:18420"/>
    </ligand>
</feature>
<dbReference type="Gene3D" id="3.40.50.1010">
    <property type="entry name" value="5'-nuclease"/>
    <property type="match status" value="1"/>
</dbReference>
<evidence type="ECO:0000256" key="8">
    <source>
        <dbReference type="HAMAP-Rule" id="MF_00265"/>
    </source>
</evidence>
<comment type="caution">
    <text evidence="10">The sequence shown here is derived from an EMBL/GenBank/DDBJ whole genome shotgun (WGS) entry which is preliminary data.</text>
</comment>
<dbReference type="InterPro" id="IPR022907">
    <property type="entry name" value="VapC_family"/>
</dbReference>
<keyword evidence="3 8" id="KW-0540">Nuclease</keyword>
<keyword evidence="6 8" id="KW-0460">Magnesium</keyword>
<keyword evidence="8" id="KW-0800">Toxin</keyword>
<name>A0A919PQH4_9ACTN</name>
<dbReference type="PANTHER" id="PTHR33653:SF1">
    <property type="entry name" value="RIBONUCLEASE VAPC2"/>
    <property type="match status" value="1"/>
</dbReference>
<proteinExistence type="inferred from homology"/>
<gene>
    <name evidence="8" type="primary">vapC</name>
    <name evidence="10" type="ORF">Dsi01nite_062550</name>
</gene>
<comment type="cofactor">
    <cofactor evidence="1 8">
        <name>Mg(2+)</name>
        <dbReference type="ChEBI" id="CHEBI:18420"/>
    </cofactor>
</comment>
<dbReference type="GO" id="GO:0000287">
    <property type="term" value="F:magnesium ion binding"/>
    <property type="evidence" value="ECO:0007669"/>
    <property type="project" value="UniProtKB-UniRule"/>
</dbReference>
<evidence type="ECO:0000256" key="3">
    <source>
        <dbReference type="ARBA" id="ARBA00022722"/>
    </source>
</evidence>
<dbReference type="GO" id="GO:0004540">
    <property type="term" value="F:RNA nuclease activity"/>
    <property type="evidence" value="ECO:0007669"/>
    <property type="project" value="InterPro"/>
</dbReference>
<dbReference type="SUPFAM" id="SSF88723">
    <property type="entry name" value="PIN domain-like"/>
    <property type="match status" value="1"/>
</dbReference>
<evidence type="ECO:0000256" key="5">
    <source>
        <dbReference type="ARBA" id="ARBA00022801"/>
    </source>
</evidence>
<organism evidence="10 11">
    <name type="scientific">Dactylosporangium siamense</name>
    <dbReference type="NCBI Taxonomy" id="685454"/>
    <lineage>
        <taxon>Bacteria</taxon>
        <taxon>Bacillati</taxon>
        <taxon>Actinomycetota</taxon>
        <taxon>Actinomycetes</taxon>
        <taxon>Micromonosporales</taxon>
        <taxon>Micromonosporaceae</taxon>
        <taxon>Dactylosporangium</taxon>
    </lineage>
</organism>
<evidence type="ECO:0000313" key="10">
    <source>
        <dbReference type="EMBL" id="GIG48214.1"/>
    </source>
</evidence>
<feature type="domain" description="PIN" evidence="9">
    <location>
        <begin position="3"/>
        <end position="119"/>
    </location>
</feature>
<reference evidence="10" key="1">
    <citation type="submission" date="2021-01" db="EMBL/GenBank/DDBJ databases">
        <title>Whole genome shotgun sequence of Dactylosporangium siamense NBRC 106093.</title>
        <authorList>
            <person name="Komaki H."/>
            <person name="Tamura T."/>
        </authorList>
    </citation>
    <scope>NUCLEOTIDE SEQUENCE</scope>
    <source>
        <strain evidence="10">NBRC 106093</strain>
    </source>
</reference>
<dbReference type="RefSeq" id="WP_203849923.1">
    <property type="nucleotide sequence ID" value="NZ_BAAAVW010000022.1"/>
</dbReference>
<comment type="similarity">
    <text evidence="7 8">Belongs to the PINc/VapC protein family.</text>
</comment>
<dbReference type="EMBL" id="BONQ01000096">
    <property type="protein sequence ID" value="GIG48214.1"/>
    <property type="molecule type" value="Genomic_DNA"/>
</dbReference>
<keyword evidence="11" id="KW-1185">Reference proteome</keyword>
<dbReference type="AlphaFoldDB" id="A0A919PQH4"/>
<keyword evidence="5 8" id="KW-0378">Hydrolase</keyword>
<dbReference type="Pfam" id="PF01850">
    <property type="entry name" value="PIN"/>
    <property type="match status" value="1"/>
</dbReference>
<evidence type="ECO:0000256" key="1">
    <source>
        <dbReference type="ARBA" id="ARBA00001946"/>
    </source>
</evidence>
<comment type="function">
    <text evidence="8">Toxic component of a toxin-antitoxin (TA) system. An RNase.</text>
</comment>
<accession>A0A919PQH4</accession>
<dbReference type="InterPro" id="IPR050556">
    <property type="entry name" value="Type_II_TA_system_RNase"/>
</dbReference>
<dbReference type="PANTHER" id="PTHR33653">
    <property type="entry name" value="RIBONUCLEASE VAPC2"/>
    <property type="match status" value="1"/>
</dbReference>
<dbReference type="Proteomes" id="UP000660611">
    <property type="component" value="Unassembled WGS sequence"/>
</dbReference>
<evidence type="ECO:0000256" key="4">
    <source>
        <dbReference type="ARBA" id="ARBA00022723"/>
    </source>
</evidence>
<protein>
    <recommendedName>
        <fullName evidence="8">Ribonuclease VapC</fullName>
        <shortName evidence="8">RNase VapC</shortName>
        <ecNumber evidence="8">3.1.-.-</ecNumber>
    </recommendedName>
    <alternativeName>
        <fullName evidence="8">Toxin VapC</fullName>
    </alternativeName>
</protein>
<dbReference type="GO" id="GO:0090729">
    <property type="term" value="F:toxin activity"/>
    <property type="evidence" value="ECO:0007669"/>
    <property type="project" value="UniProtKB-KW"/>
</dbReference>
<dbReference type="HAMAP" id="MF_00265">
    <property type="entry name" value="VapC_Nob1"/>
    <property type="match status" value="1"/>
</dbReference>
<feature type="binding site" evidence="8">
    <location>
        <position position="94"/>
    </location>
    <ligand>
        <name>Mg(2+)</name>
        <dbReference type="ChEBI" id="CHEBI:18420"/>
    </ligand>
</feature>
<evidence type="ECO:0000256" key="2">
    <source>
        <dbReference type="ARBA" id="ARBA00022649"/>
    </source>
</evidence>
<keyword evidence="2 8" id="KW-1277">Toxin-antitoxin system</keyword>
<dbReference type="InterPro" id="IPR002716">
    <property type="entry name" value="PIN_dom"/>
</dbReference>
<evidence type="ECO:0000313" key="11">
    <source>
        <dbReference type="Proteomes" id="UP000660611"/>
    </source>
</evidence>
<keyword evidence="4 8" id="KW-0479">Metal-binding</keyword>
<dbReference type="InterPro" id="IPR029060">
    <property type="entry name" value="PIN-like_dom_sf"/>
</dbReference>
<sequence>MRYLVDTSALVRLQRNQVAAAWDDLAERGLIAVCEPVLAEMLSIADAKTYLAVEERILALYPWAAVPDGIWSLTKAIRHELILPSAYQGVSVADLVIAATAIRLKLAVLHEDGDFETIARHVPELRQQRISADPE</sequence>
<dbReference type="GO" id="GO:0016787">
    <property type="term" value="F:hydrolase activity"/>
    <property type="evidence" value="ECO:0007669"/>
    <property type="project" value="UniProtKB-KW"/>
</dbReference>
<evidence type="ECO:0000256" key="6">
    <source>
        <dbReference type="ARBA" id="ARBA00022842"/>
    </source>
</evidence>
<evidence type="ECO:0000259" key="9">
    <source>
        <dbReference type="Pfam" id="PF01850"/>
    </source>
</evidence>
<dbReference type="EC" id="3.1.-.-" evidence="8"/>